<dbReference type="SUPFAM" id="SSF50249">
    <property type="entry name" value="Nucleic acid-binding proteins"/>
    <property type="match status" value="1"/>
</dbReference>
<dbReference type="GO" id="GO:0071034">
    <property type="term" value="P:CUT catabolic process"/>
    <property type="evidence" value="ECO:0007669"/>
    <property type="project" value="TreeGrafter"/>
</dbReference>
<dbReference type="GO" id="GO:0000467">
    <property type="term" value="P:exonucleolytic trimming to generate mature 3'-end of 5.8S rRNA from tricistronic rRNA transcript (SSU-rRNA, 5.8S rRNA, LSU-rRNA)"/>
    <property type="evidence" value="ECO:0007669"/>
    <property type="project" value="TreeGrafter"/>
</dbReference>
<evidence type="ECO:0000256" key="2">
    <source>
        <dbReference type="ARBA" id="ARBA00004604"/>
    </source>
</evidence>
<dbReference type="InterPro" id="IPR036612">
    <property type="entry name" value="KH_dom_type_1_sf"/>
</dbReference>
<dbReference type="InterPro" id="IPR037319">
    <property type="entry name" value="Rrp40_S1"/>
</dbReference>
<evidence type="ECO:0000256" key="10">
    <source>
        <dbReference type="SAM" id="MobiDB-lite"/>
    </source>
</evidence>
<dbReference type="InterPro" id="IPR012340">
    <property type="entry name" value="NA-bd_OB-fold"/>
</dbReference>
<evidence type="ECO:0000256" key="7">
    <source>
        <dbReference type="ARBA" id="ARBA00022884"/>
    </source>
</evidence>
<keyword evidence="6" id="KW-0271">Exosome</keyword>
<evidence type="ECO:0000256" key="9">
    <source>
        <dbReference type="ARBA" id="ARBA00030615"/>
    </source>
</evidence>
<protein>
    <recommendedName>
        <fullName evidence="9">Ribosomal RNA-processing protein 40</fullName>
    </recommendedName>
</protein>
<dbReference type="FunFam" id="2.40.50.140:FF:000112">
    <property type="entry name" value="Exosome complex component RRP40"/>
    <property type="match status" value="1"/>
</dbReference>
<keyword evidence="4" id="KW-0963">Cytoplasm</keyword>
<dbReference type="Proteomes" id="UP000053872">
    <property type="component" value="Unassembled WGS sequence"/>
</dbReference>
<name>A0A2I0MFD9_COLLI</name>
<comment type="similarity">
    <text evidence="3">Belongs to the RRP40 family.</text>
</comment>
<dbReference type="EMBL" id="AKCR02000016">
    <property type="protein sequence ID" value="PKK28372.1"/>
    <property type="molecule type" value="Genomic_DNA"/>
</dbReference>
<dbReference type="PANTHER" id="PTHR21321">
    <property type="entry name" value="PNAS-3 RELATED"/>
    <property type="match status" value="1"/>
</dbReference>
<dbReference type="CDD" id="cd05790">
    <property type="entry name" value="S1_Rrp40"/>
    <property type="match status" value="1"/>
</dbReference>
<evidence type="ECO:0000256" key="8">
    <source>
        <dbReference type="ARBA" id="ARBA00023242"/>
    </source>
</evidence>
<dbReference type="AlphaFoldDB" id="A0A2I0MFD9"/>
<evidence type="ECO:0000313" key="12">
    <source>
        <dbReference type="EMBL" id="PKK28372.1"/>
    </source>
</evidence>
<dbReference type="PANTHER" id="PTHR21321:SF1">
    <property type="entry name" value="EXOSOME COMPLEX COMPONENT RRP40"/>
    <property type="match status" value="1"/>
</dbReference>
<dbReference type="STRING" id="8932.A0A2I0MFD9"/>
<evidence type="ECO:0000256" key="3">
    <source>
        <dbReference type="ARBA" id="ARBA00007841"/>
    </source>
</evidence>
<dbReference type="Gene3D" id="3.30.1370.10">
    <property type="entry name" value="K Homology domain, type 1"/>
    <property type="match status" value="1"/>
</dbReference>
<dbReference type="InParanoid" id="A0A2I0MFD9"/>
<reference evidence="12 13" key="1">
    <citation type="journal article" date="2013" name="Science">
        <title>Genomic diversity and evolution of the head crest in the rock pigeon.</title>
        <authorList>
            <person name="Shapiro M.D."/>
            <person name="Kronenberg Z."/>
            <person name="Li C."/>
            <person name="Domyan E.T."/>
            <person name="Pan H."/>
            <person name="Campbell M."/>
            <person name="Tan H."/>
            <person name="Huff C.D."/>
            <person name="Hu H."/>
            <person name="Vickrey A.I."/>
            <person name="Nielsen S.C."/>
            <person name="Stringham S.A."/>
            <person name="Hu H."/>
            <person name="Willerslev E."/>
            <person name="Gilbert M.T."/>
            <person name="Yandell M."/>
            <person name="Zhang G."/>
            <person name="Wang J."/>
        </authorList>
    </citation>
    <scope>NUCLEOTIDE SEQUENCE [LARGE SCALE GENOMIC DNA]</scope>
    <source>
        <tissue evidence="12">Blood</tissue>
    </source>
</reference>
<evidence type="ECO:0000259" key="11">
    <source>
        <dbReference type="Pfam" id="PF15985"/>
    </source>
</evidence>
<keyword evidence="7" id="KW-0694">RNA-binding</keyword>
<organism evidence="12 13">
    <name type="scientific">Columba livia</name>
    <name type="common">Rock dove</name>
    <dbReference type="NCBI Taxonomy" id="8932"/>
    <lineage>
        <taxon>Eukaryota</taxon>
        <taxon>Metazoa</taxon>
        <taxon>Chordata</taxon>
        <taxon>Craniata</taxon>
        <taxon>Vertebrata</taxon>
        <taxon>Euteleostomi</taxon>
        <taxon>Archelosauria</taxon>
        <taxon>Archosauria</taxon>
        <taxon>Dinosauria</taxon>
        <taxon>Saurischia</taxon>
        <taxon>Theropoda</taxon>
        <taxon>Coelurosauria</taxon>
        <taxon>Aves</taxon>
        <taxon>Neognathae</taxon>
        <taxon>Neoaves</taxon>
        <taxon>Columbimorphae</taxon>
        <taxon>Columbiformes</taxon>
        <taxon>Columbidae</taxon>
        <taxon>Columba</taxon>
    </lineage>
</organism>
<dbReference type="InterPro" id="IPR049469">
    <property type="entry name" value="RRP40_KH-I"/>
</dbReference>
<dbReference type="InterPro" id="IPR004088">
    <property type="entry name" value="KH_dom_type_1"/>
</dbReference>
<dbReference type="InterPro" id="IPR026699">
    <property type="entry name" value="Exosome_RNA_bind1/RRP40/RRP4"/>
</dbReference>
<sequence length="231" mass="25314">MPCAGPARRQEGPVRDSARSPGERGCCGQGRHLFKFSGGATCLKFRFPKLKQTDIFSQLTNLLADIHLKFQQLFVLRATFNWYVPVKGDHVIGIVTAKAGDLFKLDVGGSEQASLSYLAFEGATKRNRPNVQVGDLIYGQFLVANKDMEPEMVCIDSSGRSSGMGIIGQDGFLFKVSLGLIRKLLAPKCEIIQELSQLYPFELVLGMNGRIWVEGVAPICSWCSAVNCSYG</sequence>
<accession>A0A2I0MFD9</accession>
<gene>
    <name evidence="12" type="primary">EXOSC3</name>
    <name evidence="12" type="ORF">A306_00005154</name>
</gene>
<feature type="domain" description="K Homology" evidence="11">
    <location>
        <begin position="171"/>
        <end position="214"/>
    </location>
</feature>
<keyword evidence="8" id="KW-0539">Nucleus</keyword>
<comment type="subcellular location">
    <subcellularLocation>
        <location evidence="1">Cytoplasm</location>
    </subcellularLocation>
    <subcellularLocation>
        <location evidence="2">Nucleus</location>
        <location evidence="2">Nucleolus</location>
    </subcellularLocation>
</comment>
<proteinExistence type="inferred from homology"/>
<dbReference type="CDD" id="cd22526">
    <property type="entry name" value="KH-I_Rrp40"/>
    <property type="match status" value="1"/>
</dbReference>
<evidence type="ECO:0000256" key="6">
    <source>
        <dbReference type="ARBA" id="ARBA00022835"/>
    </source>
</evidence>
<dbReference type="GO" id="GO:0000176">
    <property type="term" value="C:nuclear exosome (RNase complex)"/>
    <property type="evidence" value="ECO:0007669"/>
    <property type="project" value="TreeGrafter"/>
</dbReference>
<keyword evidence="5" id="KW-0698">rRNA processing</keyword>
<keyword evidence="13" id="KW-1185">Reference proteome</keyword>
<dbReference type="GO" id="GO:0071035">
    <property type="term" value="P:nuclear polyadenylation-dependent rRNA catabolic process"/>
    <property type="evidence" value="ECO:0007669"/>
    <property type="project" value="TreeGrafter"/>
</dbReference>
<dbReference type="GO" id="GO:0000177">
    <property type="term" value="C:cytoplasmic exosome (RNase complex)"/>
    <property type="evidence" value="ECO:0007669"/>
    <property type="project" value="TreeGrafter"/>
</dbReference>
<dbReference type="GO" id="GO:0005730">
    <property type="term" value="C:nucleolus"/>
    <property type="evidence" value="ECO:0007669"/>
    <property type="project" value="UniProtKB-SubCell"/>
</dbReference>
<dbReference type="Pfam" id="PF15985">
    <property type="entry name" value="KH_6"/>
    <property type="match status" value="1"/>
</dbReference>
<dbReference type="GO" id="GO:0003723">
    <property type="term" value="F:RNA binding"/>
    <property type="evidence" value="ECO:0007669"/>
    <property type="project" value="UniProtKB-KW"/>
</dbReference>
<dbReference type="GO" id="GO:0071038">
    <property type="term" value="P:TRAMP-dependent tRNA surveillance pathway"/>
    <property type="evidence" value="ECO:0007669"/>
    <property type="project" value="TreeGrafter"/>
</dbReference>
<dbReference type="Gene3D" id="2.40.50.140">
    <property type="entry name" value="Nucleic acid-binding proteins"/>
    <property type="match status" value="1"/>
</dbReference>
<feature type="region of interest" description="Disordered" evidence="10">
    <location>
        <begin position="1"/>
        <end position="22"/>
    </location>
</feature>
<evidence type="ECO:0000256" key="5">
    <source>
        <dbReference type="ARBA" id="ARBA00022552"/>
    </source>
</evidence>
<dbReference type="GO" id="GO:0034475">
    <property type="term" value="P:U4 snRNA 3'-end processing"/>
    <property type="evidence" value="ECO:0007669"/>
    <property type="project" value="TreeGrafter"/>
</dbReference>
<feature type="compositionally biased region" description="Basic and acidic residues" evidence="10">
    <location>
        <begin position="8"/>
        <end position="22"/>
    </location>
</feature>
<evidence type="ECO:0000256" key="4">
    <source>
        <dbReference type="ARBA" id="ARBA00022490"/>
    </source>
</evidence>
<evidence type="ECO:0000256" key="1">
    <source>
        <dbReference type="ARBA" id="ARBA00004496"/>
    </source>
</evidence>
<evidence type="ECO:0000313" key="13">
    <source>
        <dbReference type="Proteomes" id="UP000053872"/>
    </source>
</evidence>
<dbReference type="SUPFAM" id="SSF54791">
    <property type="entry name" value="Eukaryotic type KH-domain (KH-domain type I)"/>
    <property type="match status" value="1"/>
</dbReference>
<dbReference type="GO" id="GO:0071051">
    <property type="term" value="P:poly(A)-dependent snoRNA 3'-end processing"/>
    <property type="evidence" value="ECO:0007669"/>
    <property type="project" value="TreeGrafter"/>
</dbReference>
<dbReference type="Pfam" id="PF21262">
    <property type="entry name" value="RRP40_S1"/>
    <property type="match status" value="1"/>
</dbReference>
<comment type="caution">
    <text evidence="12">The sequence shown here is derived from an EMBL/GenBank/DDBJ whole genome shotgun (WGS) entry which is preliminary data.</text>
</comment>